<sequence length="75" mass="7890">MCGAGGGQLLPQRPQAHVQPSKQGPEPESAVCSSLKEDAFSTAGALPGEGRGRTAPPVFVSRRLISLDWMTSTWP</sequence>
<protein>
    <submittedName>
        <fullName evidence="2">Uncharacterized protein</fullName>
    </submittedName>
</protein>
<name>A0A9Q1FIU2_SYNKA</name>
<accession>A0A9Q1FIU2</accession>
<dbReference type="EMBL" id="JAINUF010000005">
    <property type="protein sequence ID" value="KAJ8359514.1"/>
    <property type="molecule type" value="Genomic_DNA"/>
</dbReference>
<dbReference type="AlphaFoldDB" id="A0A9Q1FIU2"/>
<evidence type="ECO:0000256" key="1">
    <source>
        <dbReference type="SAM" id="MobiDB-lite"/>
    </source>
</evidence>
<organism evidence="2 3">
    <name type="scientific">Synaphobranchus kaupii</name>
    <name type="common">Kaup's arrowtooth eel</name>
    <dbReference type="NCBI Taxonomy" id="118154"/>
    <lineage>
        <taxon>Eukaryota</taxon>
        <taxon>Metazoa</taxon>
        <taxon>Chordata</taxon>
        <taxon>Craniata</taxon>
        <taxon>Vertebrata</taxon>
        <taxon>Euteleostomi</taxon>
        <taxon>Actinopterygii</taxon>
        <taxon>Neopterygii</taxon>
        <taxon>Teleostei</taxon>
        <taxon>Anguilliformes</taxon>
        <taxon>Synaphobranchidae</taxon>
        <taxon>Synaphobranchus</taxon>
    </lineage>
</organism>
<gene>
    <name evidence="2" type="ORF">SKAU_G00160390</name>
</gene>
<dbReference type="Proteomes" id="UP001152622">
    <property type="component" value="Chromosome 5"/>
</dbReference>
<feature type="region of interest" description="Disordered" evidence="1">
    <location>
        <begin position="1"/>
        <end position="34"/>
    </location>
</feature>
<proteinExistence type="predicted"/>
<evidence type="ECO:0000313" key="3">
    <source>
        <dbReference type="Proteomes" id="UP001152622"/>
    </source>
</evidence>
<keyword evidence="3" id="KW-1185">Reference proteome</keyword>
<reference evidence="2" key="1">
    <citation type="journal article" date="2023" name="Science">
        <title>Genome structures resolve the early diversification of teleost fishes.</title>
        <authorList>
            <person name="Parey E."/>
            <person name="Louis A."/>
            <person name="Montfort J."/>
            <person name="Bouchez O."/>
            <person name="Roques C."/>
            <person name="Iampietro C."/>
            <person name="Lluch J."/>
            <person name="Castinel A."/>
            <person name="Donnadieu C."/>
            <person name="Desvignes T."/>
            <person name="Floi Bucao C."/>
            <person name="Jouanno E."/>
            <person name="Wen M."/>
            <person name="Mejri S."/>
            <person name="Dirks R."/>
            <person name="Jansen H."/>
            <person name="Henkel C."/>
            <person name="Chen W.J."/>
            <person name="Zahm M."/>
            <person name="Cabau C."/>
            <person name="Klopp C."/>
            <person name="Thompson A.W."/>
            <person name="Robinson-Rechavi M."/>
            <person name="Braasch I."/>
            <person name="Lecointre G."/>
            <person name="Bobe J."/>
            <person name="Postlethwait J.H."/>
            <person name="Berthelot C."/>
            <person name="Roest Crollius H."/>
            <person name="Guiguen Y."/>
        </authorList>
    </citation>
    <scope>NUCLEOTIDE SEQUENCE</scope>
    <source>
        <strain evidence="2">WJC10195</strain>
    </source>
</reference>
<evidence type="ECO:0000313" key="2">
    <source>
        <dbReference type="EMBL" id="KAJ8359514.1"/>
    </source>
</evidence>
<comment type="caution">
    <text evidence="2">The sequence shown here is derived from an EMBL/GenBank/DDBJ whole genome shotgun (WGS) entry which is preliminary data.</text>
</comment>